<sequence length="67" mass="7337">MTGLHLQNSTIINLQPELKTAKSSQLAFYLLTPSHLSPDSFPPCSPMIKNRRSSPPEKPPPAAPPCR</sequence>
<evidence type="ECO:0000313" key="3">
    <source>
        <dbReference type="Proteomes" id="UP000236161"/>
    </source>
</evidence>
<feature type="compositionally biased region" description="Pro residues" evidence="1">
    <location>
        <begin position="56"/>
        <end position="67"/>
    </location>
</feature>
<keyword evidence="3" id="KW-1185">Reference proteome</keyword>
<gene>
    <name evidence="2" type="ORF">AXF42_Ash005243</name>
</gene>
<evidence type="ECO:0000313" key="2">
    <source>
        <dbReference type="EMBL" id="PKA63348.1"/>
    </source>
</evidence>
<protein>
    <submittedName>
        <fullName evidence="2">Uncharacterized protein</fullName>
    </submittedName>
</protein>
<evidence type="ECO:0000256" key="1">
    <source>
        <dbReference type="SAM" id="MobiDB-lite"/>
    </source>
</evidence>
<name>A0A2I0B6C2_9ASPA</name>
<reference evidence="2 3" key="1">
    <citation type="journal article" date="2017" name="Nature">
        <title>The Apostasia genome and the evolution of orchids.</title>
        <authorList>
            <person name="Zhang G.Q."/>
            <person name="Liu K.W."/>
            <person name="Li Z."/>
            <person name="Lohaus R."/>
            <person name="Hsiao Y.Y."/>
            <person name="Niu S.C."/>
            <person name="Wang J.Y."/>
            <person name="Lin Y.C."/>
            <person name="Xu Q."/>
            <person name="Chen L.J."/>
            <person name="Yoshida K."/>
            <person name="Fujiwara S."/>
            <person name="Wang Z.W."/>
            <person name="Zhang Y.Q."/>
            <person name="Mitsuda N."/>
            <person name="Wang M."/>
            <person name="Liu G.H."/>
            <person name="Pecoraro L."/>
            <person name="Huang H.X."/>
            <person name="Xiao X.J."/>
            <person name="Lin M."/>
            <person name="Wu X.Y."/>
            <person name="Wu W.L."/>
            <person name="Chen Y.Y."/>
            <person name="Chang S.B."/>
            <person name="Sakamoto S."/>
            <person name="Ohme-Takagi M."/>
            <person name="Yagi M."/>
            <person name="Zeng S.J."/>
            <person name="Shen C.Y."/>
            <person name="Yeh C.M."/>
            <person name="Luo Y.B."/>
            <person name="Tsai W.C."/>
            <person name="Van de Peer Y."/>
            <person name="Liu Z.J."/>
        </authorList>
    </citation>
    <scope>NUCLEOTIDE SEQUENCE [LARGE SCALE GENOMIC DNA]</scope>
    <source>
        <strain evidence="3">cv. Shenzhen</strain>
        <tissue evidence="2">Stem</tissue>
    </source>
</reference>
<dbReference type="EMBL" id="KZ451908">
    <property type="protein sequence ID" value="PKA63348.1"/>
    <property type="molecule type" value="Genomic_DNA"/>
</dbReference>
<accession>A0A2I0B6C2</accession>
<organism evidence="2 3">
    <name type="scientific">Apostasia shenzhenica</name>
    <dbReference type="NCBI Taxonomy" id="1088818"/>
    <lineage>
        <taxon>Eukaryota</taxon>
        <taxon>Viridiplantae</taxon>
        <taxon>Streptophyta</taxon>
        <taxon>Embryophyta</taxon>
        <taxon>Tracheophyta</taxon>
        <taxon>Spermatophyta</taxon>
        <taxon>Magnoliopsida</taxon>
        <taxon>Liliopsida</taxon>
        <taxon>Asparagales</taxon>
        <taxon>Orchidaceae</taxon>
        <taxon>Apostasioideae</taxon>
        <taxon>Apostasia</taxon>
    </lineage>
</organism>
<feature type="region of interest" description="Disordered" evidence="1">
    <location>
        <begin position="36"/>
        <end position="67"/>
    </location>
</feature>
<proteinExistence type="predicted"/>
<dbReference type="Proteomes" id="UP000236161">
    <property type="component" value="Unassembled WGS sequence"/>
</dbReference>
<dbReference type="AlphaFoldDB" id="A0A2I0B6C2"/>